<dbReference type="Pfam" id="PF01041">
    <property type="entry name" value="DegT_DnrJ_EryC1"/>
    <property type="match status" value="1"/>
</dbReference>
<dbReference type="PIRSF" id="PIRSF000390">
    <property type="entry name" value="PLP_StrS"/>
    <property type="match status" value="1"/>
</dbReference>
<dbReference type="GO" id="GO:0030170">
    <property type="term" value="F:pyridoxal phosphate binding"/>
    <property type="evidence" value="ECO:0007669"/>
    <property type="project" value="TreeGrafter"/>
</dbReference>
<proteinExistence type="predicted"/>
<dbReference type="AlphaFoldDB" id="E3T2Z1"/>
<dbReference type="InterPro" id="IPR015421">
    <property type="entry name" value="PyrdxlP-dep_Trfase_major"/>
</dbReference>
<name>E3T2Z1_9ZZZZ</name>
<dbReference type="PANTHER" id="PTHR30244:SF34">
    <property type="entry name" value="DTDP-4-AMINO-4,6-DIDEOXYGALACTOSE TRANSAMINASE"/>
    <property type="match status" value="1"/>
</dbReference>
<dbReference type="SUPFAM" id="SSF53383">
    <property type="entry name" value="PLP-dependent transferases"/>
    <property type="match status" value="1"/>
</dbReference>
<dbReference type="CDD" id="cd00616">
    <property type="entry name" value="AHBA_syn"/>
    <property type="match status" value="1"/>
</dbReference>
<dbReference type="NCBIfam" id="NF008687">
    <property type="entry name" value="PRK11706.1"/>
    <property type="match status" value="1"/>
</dbReference>
<dbReference type="NCBIfam" id="TIGR02379">
    <property type="entry name" value="ECA_wecE"/>
    <property type="match status" value="1"/>
</dbReference>
<dbReference type="InterPro" id="IPR015422">
    <property type="entry name" value="PyrdxlP-dep_Trfase_small"/>
</dbReference>
<reference evidence="1" key="1">
    <citation type="journal article" date="2011" name="ISME J.">
        <title>Comparative metagenomics of microbial communities inhabiting deep-sea hydrothermal vent chimneys with contrasting chemistries.</title>
        <authorList>
            <person name="Xie W."/>
            <person name="Wang F."/>
            <person name="Guo L."/>
            <person name="Chen Z."/>
            <person name="Sievert S.M."/>
            <person name="Meng J."/>
            <person name="Huang G."/>
            <person name="Li Y."/>
            <person name="Yan Q."/>
            <person name="Wu S."/>
            <person name="Wang X."/>
            <person name="Chen S."/>
            <person name="He G."/>
            <person name="Xiao X."/>
            <person name="Xu A."/>
        </authorList>
    </citation>
    <scope>NUCLEOTIDE SEQUENCE</scope>
</reference>
<dbReference type="Gene3D" id="3.90.1150.10">
    <property type="entry name" value="Aspartate Aminotransferase, domain 1"/>
    <property type="match status" value="1"/>
</dbReference>
<dbReference type="InterPro" id="IPR000653">
    <property type="entry name" value="DegT/StrS_aminotransferase"/>
</dbReference>
<dbReference type="EMBL" id="GU191796">
    <property type="protein sequence ID" value="ACZ28603.1"/>
    <property type="molecule type" value="Genomic_DNA"/>
</dbReference>
<protein>
    <submittedName>
        <fullName evidence="1">TDP-4-keto-6-deoxy-D-glucose transaminase subfamily</fullName>
    </submittedName>
</protein>
<dbReference type="GO" id="GO:0000271">
    <property type="term" value="P:polysaccharide biosynthetic process"/>
    <property type="evidence" value="ECO:0007669"/>
    <property type="project" value="TreeGrafter"/>
</dbReference>
<dbReference type="InterPro" id="IPR015424">
    <property type="entry name" value="PyrdxlP-dep_Trfase"/>
</dbReference>
<dbReference type="Gene3D" id="3.40.640.10">
    <property type="entry name" value="Type I PLP-dependent aspartate aminotransferase-like (Major domain)"/>
    <property type="match status" value="1"/>
</dbReference>
<dbReference type="InterPro" id="IPR012749">
    <property type="entry name" value="WecE-like"/>
</dbReference>
<dbReference type="FunFam" id="3.40.640.10:FF:000037">
    <property type="entry name" value="dTDP-4-amino-4,6-dideoxygalactose transaminase"/>
    <property type="match status" value="1"/>
</dbReference>
<sequence length="379" mass="43269">MMEHKIPFNKPHLTGKEAHYLYQAVYSGHISGNGLYTQKCQKYFEDRWGFKKTLLTTSCTDALEMCALLLNIKPEDELIIPSYTFVSSALAFVRQGANIIFADSNDKNPNLDAHAIEEKITPKTKAIVVVHYAGIACDMDEIMRIARKHKLFVVEDAAQGIDSYYKGKPLGTIGDLSTFSFHETKNLQCGEGGLLGINNEQFIERAEILWEKGTNRAQFFKGQVDKYNWVDIGSSFLPSDVIAAFLYAQLEHIDDIQDKRKAIWNKYHEGLKPLEAKGNITLPFLPDFATNNAHMFYLITKNPAERTALISYLKDHNIMSVFHYLSLHASPFYKEKYKGAELDNANYYTNCLVRLPLFYELGLTDVDRIIDLLINFYKD</sequence>
<accession>E3T2Z1</accession>
<evidence type="ECO:0000313" key="1">
    <source>
        <dbReference type="EMBL" id="ACZ28603.1"/>
    </source>
</evidence>
<organism evidence="1">
    <name type="scientific">uncultured organism</name>
    <dbReference type="NCBI Taxonomy" id="155900"/>
    <lineage>
        <taxon>unclassified sequences</taxon>
        <taxon>environmental samples</taxon>
    </lineage>
</organism>
<dbReference type="GO" id="GO:0019180">
    <property type="term" value="F:dTDP-4-amino-4,6-dideoxygalactose transaminase activity"/>
    <property type="evidence" value="ECO:0007669"/>
    <property type="project" value="TreeGrafter"/>
</dbReference>
<dbReference type="PANTHER" id="PTHR30244">
    <property type="entry name" value="TRANSAMINASE"/>
    <property type="match status" value="1"/>
</dbReference>